<evidence type="ECO:0000313" key="3">
    <source>
        <dbReference type="Proteomes" id="UP000095751"/>
    </source>
</evidence>
<dbReference type="KEGG" id="fcy:FRACYDRAFT_271244"/>
<dbReference type="EMBL" id="KV784373">
    <property type="protein sequence ID" value="OEU10243.1"/>
    <property type="molecule type" value="Genomic_DNA"/>
</dbReference>
<dbReference type="Proteomes" id="UP000095751">
    <property type="component" value="Unassembled WGS sequence"/>
</dbReference>
<feature type="region of interest" description="Disordered" evidence="1">
    <location>
        <begin position="1"/>
        <end position="32"/>
    </location>
</feature>
<dbReference type="InParanoid" id="A0A1E7EXJ8"/>
<dbReference type="OrthoDB" id="10632932at2759"/>
<name>A0A1E7EXJ8_9STRA</name>
<accession>A0A1E7EXJ8</accession>
<evidence type="ECO:0000256" key="1">
    <source>
        <dbReference type="SAM" id="MobiDB-lite"/>
    </source>
</evidence>
<protein>
    <submittedName>
        <fullName evidence="2">Uncharacterized protein</fullName>
    </submittedName>
</protein>
<proteinExistence type="predicted"/>
<organism evidence="2 3">
    <name type="scientific">Fragilariopsis cylindrus CCMP1102</name>
    <dbReference type="NCBI Taxonomy" id="635003"/>
    <lineage>
        <taxon>Eukaryota</taxon>
        <taxon>Sar</taxon>
        <taxon>Stramenopiles</taxon>
        <taxon>Ochrophyta</taxon>
        <taxon>Bacillariophyta</taxon>
        <taxon>Bacillariophyceae</taxon>
        <taxon>Bacillariophycidae</taxon>
        <taxon>Bacillariales</taxon>
        <taxon>Bacillariaceae</taxon>
        <taxon>Fragilariopsis</taxon>
    </lineage>
</organism>
<feature type="compositionally biased region" description="Polar residues" evidence="1">
    <location>
        <begin position="18"/>
        <end position="32"/>
    </location>
</feature>
<evidence type="ECO:0000313" key="2">
    <source>
        <dbReference type="EMBL" id="OEU10243.1"/>
    </source>
</evidence>
<reference evidence="2 3" key="1">
    <citation type="submission" date="2016-09" db="EMBL/GenBank/DDBJ databases">
        <title>Extensive genetic diversity and differential bi-allelic expression allows diatom success in the polar Southern Ocean.</title>
        <authorList>
            <consortium name="DOE Joint Genome Institute"/>
            <person name="Mock T."/>
            <person name="Otillar R.P."/>
            <person name="Strauss J."/>
            <person name="Dupont C."/>
            <person name="Frickenhaus S."/>
            <person name="Maumus F."/>
            <person name="Mcmullan M."/>
            <person name="Sanges R."/>
            <person name="Schmutz J."/>
            <person name="Toseland A."/>
            <person name="Valas R."/>
            <person name="Veluchamy A."/>
            <person name="Ward B.J."/>
            <person name="Allen A."/>
            <person name="Barry K."/>
            <person name="Falciatore A."/>
            <person name="Ferrante M."/>
            <person name="Fortunato A.E."/>
            <person name="Gloeckner G."/>
            <person name="Gruber A."/>
            <person name="Hipkin R."/>
            <person name="Janech M."/>
            <person name="Kroth P."/>
            <person name="Leese F."/>
            <person name="Lindquist E."/>
            <person name="Lyon B.R."/>
            <person name="Martin J."/>
            <person name="Mayer C."/>
            <person name="Parker M."/>
            <person name="Quesneville H."/>
            <person name="Raymond J."/>
            <person name="Uhlig C."/>
            <person name="Valentin K.U."/>
            <person name="Worden A.Z."/>
            <person name="Armbrust E.V."/>
            <person name="Bowler C."/>
            <person name="Green B."/>
            <person name="Moulton V."/>
            <person name="Van Oosterhout C."/>
            <person name="Grigoriev I."/>
        </authorList>
    </citation>
    <scope>NUCLEOTIDE SEQUENCE [LARGE SCALE GENOMIC DNA]</scope>
    <source>
        <strain evidence="2 3">CCMP1102</strain>
    </source>
</reference>
<sequence>MPTATRIDDDYNEEEASTRNNEYVTNKENTSASAALDTNNRVEVDLTVDDEDDDVSVLVCSSSSSKGDGIEQKWEKDHSPLQLPSYLPCPGVALRYVQSISLKIQEREKGL</sequence>
<keyword evidence="3" id="KW-1185">Reference proteome</keyword>
<gene>
    <name evidence="2" type="ORF">FRACYDRAFT_271244</name>
</gene>
<dbReference type="AlphaFoldDB" id="A0A1E7EXJ8"/>